<accession>A0ABX1IYW3</accession>
<protein>
    <recommendedName>
        <fullName evidence="3">PduH protein</fullName>
    </recommendedName>
</protein>
<comment type="caution">
    <text evidence="1">The sequence shown here is derived from an EMBL/GenBank/DDBJ whole genome shotgun (WGS) entry which is preliminary data.</text>
</comment>
<dbReference type="EMBL" id="JAAXLS010000001">
    <property type="protein sequence ID" value="NKQ51295.1"/>
    <property type="molecule type" value="Genomic_DNA"/>
</dbReference>
<dbReference type="InterPro" id="IPR003208">
    <property type="entry name" value="Dehydtase/Dehydtase_re"/>
</dbReference>
<dbReference type="InterPro" id="IPR010254">
    <property type="entry name" value="B12-dep_deHydtase_bsu"/>
</dbReference>
<dbReference type="Gene3D" id="3.40.50.10150">
    <property type="entry name" value="B12-dependent dehydatase associated subunit"/>
    <property type="match status" value="1"/>
</dbReference>
<evidence type="ECO:0008006" key="3">
    <source>
        <dbReference type="Google" id="ProtNLM"/>
    </source>
</evidence>
<organism evidence="1 2">
    <name type="scientific">Amycolatopsis acididurans</name>
    <dbReference type="NCBI Taxonomy" id="2724524"/>
    <lineage>
        <taxon>Bacteria</taxon>
        <taxon>Bacillati</taxon>
        <taxon>Actinomycetota</taxon>
        <taxon>Actinomycetes</taxon>
        <taxon>Pseudonocardiales</taxon>
        <taxon>Pseudonocardiaceae</taxon>
        <taxon>Amycolatopsis</taxon>
    </lineage>
</organism>
<gene>
    <name evidence="1" type="ORF">HFP15_00175</name>
</gene>
<dbReference type="SUPFAM" id="SSF52968">
    <property type="entry name" value="B12-dependent dehydatase associated subunit"/>
    <property type="match status" value="1"/>
</dbReference>
<dbReference type="RefSeq" id="WP_168510073.1">
    <property type="nucleotide sequence ID" value="NZ_JAAXLS010000001.1"/>
</dbReference>
<dbReference type="Proteomes" id="UP000715441">
    <property type="component" value="Unassembled WGS sequence"/>
</dbReference>
<keyword evidence="2" id="KW-1185">Reference proteome</keyword>
<proteinExistence type="predicted"/>
<reference evidence="1 2" key="1">
    <citation type="submission" date="2020-04" db="EMBL/GenBank/DDBJ databases">
        <title>Novel species.</title>
        <authorList>
            <person name="Teo W.F.A."/>
            <person name="Lipun K."/>
            <person name="Srisuk N."/>
            <person name="Duangmal K."/>
        </authorList>
    </citation>
    <scope>NUCLEOTIDE SEQUENCE [LARGE SCALE GENOMIC DNA]</scope>
    <source>
        <strain evidence="1 2">K13G38</strain>
    </source>
</reference>
<sequence length="125" mass="13179">MPVTDRRADRARHAPPSVVVRCARSSGLREVRAGMEEEGVPLRVEDGDGSAAELAFAAARASSLGVGIGLDATTVCVHHAKRPPDSPVLTAALAHARVCGHNAARLVVGLPLKAFPEKEEMWPDN</sequence>
<evidence type="ECO:0000313" key="1">
    <source>
        <dbReference type="EMBL" id="NKQ51295.1"/>
    </source>
</evidence>
<evidence type="ECO:0000313" key="2">
    <source>
        <dbReference type="Proteomes" id="UP000715441"/>
    </source>
</evidence>
<name>A0ABX1IYW3_9PSEU</name>
<dbReference type="Pfam" id="PF02288">
    <property type="entry name" value="Dehydratase_MU"/>
    <property type="match status" value="1"/>
</dbReference>